<gene>
    <name evidence="1" type="ORF">E2C01_026947</name>
</gene>
<dbReference type="AlphaFoldDB" id="A0A5B7EHG5"/>
<evidence type="ECO:0000313" key="2">
    <source>
        <dbReference type="Proteomes" id="UP000324222"/>
    </source>
</evidence>
<sequence>MFVLVFVCDDVHALCRNSESGPSRKTEWLLTVAGSCFLSKAAAHPASAQRAEVQRDSSSPGCMSI</sequence>
<keyword evidence="2" id="KW-1185">Reference proteome</keyword>
<proteinExistence type="predicted"/>
<reference evidence="1 2" key="1">
    <citation type="submission" date="2019-05" db="EMBL/GenBank/DDBJ databases">
        <title>Another draft genome of Portunus trituberculatus and its Hox gene families provides insights of decapod evolution.</title>
        <authorList>
            <person name="Jeong J.-H."/>
            <person name="Song I."/>
            <person name="Kim S."/>
            <person name="Choi T."/>
            <person name="Kim D."/>
            <person name="Ryu S."/>
            <person name="Kim W."/>
        </authorList>
    </citation>
    <scope>NUCLEOTIDE SEQUENCE [LARGE SCALE GENOMIC DNA]</scope>
    <source>
        <tissue evidence="1">Muscle</tissue>
    </source>
</reference>
<organism evidence="1 2">
    <name type="scientific">Portunus trituberculatus</name>
    <name type="common">Swimming crab</name>
    <name type="synonym">Neptunus trituberculatus</name>
    <dbReference type="NCBI Taxonomy" id="210409"/>
    <lineage>
        <taxon>Eukaryota</taxon>
        <taxon>Metazoa</taxon>
        <taxon>Ecdysozoa</taxon>
        <taxon>Arthropoda</taxon>
        <taxon>Crustacea</taxon>
        <taxon>Multicrustacea</taxon>
        <taxon>Malacostraca</taxon>
        <taxon>Eumalacostraca</taxon>
        <taxon>Eucarida</taxon>
        <taxon>Decapoda</taxon>
        <taxon>Pleocyemata</taxon>
        <taxon>Brachyura</taxon>
        <taxon>Eubrachyura</taxon>
        <taxon>Portunoidea</taxon>
        <taxon>Portunidae</taxon>
        <taxon>Portuninae</taxon>
        <taxon>Portunus</taxon>
    </lineage>
</organism>
<comment type="caution">
    <text evidence="1">The sequence shown here is derived from an EMBL/GenBank/DDBJ whole genome shotgun (WGS) entry which is preliminary data.</text>
</comment>
<dbReference type="EMBL" id="VSRR010002866">
    <property type="protein sequence ID" value="MPC33592.1"/>
    <property type="molecule type" value="Genomic_DNA"/>
</dbReference>
<name>A0A5B7EHG5_PORTR</name>
<dbReference type="Proteomes" id="UP000324222">
    <property type="component" value="Unassembled WGS sequence"/>
</dbReference>
<accession>A0A5B7EHG5</accession>
<evidence type="ECO:0000313" key="1">
    <source>
        <dbReference type="EMBL" id="MPC33592.1"/>
    </source>
</evidence>
<protein>
    <submittedName>
        <fullName evidence="1">Uncharacterized protein</fullName>
    </submittedName>
</protein>